<comment type="caution">
    <text evidence="1">The sequence shown here is derived from an EMBL/GenBank/DDBJ whole genome shotgun (WGS) entry which is preliminary data.</text>
</comment>
<accession>A0ABR5CAK7</accession>
<gene>
    <name evidence="1" type="ORF">TP70_00780</name>
</gene>
<keyword evidence="2" id="KW-1185">Reference proteome</keyword>
<reference evidence="1 2" key="1">
    <citation type="submission" date="2015-01" db="EMBL/GenBank/DDBJ databases">
        <authorList>
            <person name="Guo J."/>
        </authorList>
    </citation>
    <scope>NUCLEOTIDE SEQUENCE [LARGE SCALE GENOMIC DNA]</scope>
    <source>
        <strain evidence="1 2">DSM 22147</strain>
    </source>
</reference>
<evidence type="ECO:0000313" key="1">
    <source>
        <dbReference type="EMBL" id="KIX91735.1"/>
    </source>
</evidence>
<name>A0ABR5CAK7_9STAP</name>
<dbReference type="EMBL" id="JXWY01000003">
    <property type="protein sequence ID" value="KIX91735.1"/>
    <property type="molecule type" value="Genomic_DNA"/>
</dbReference>
<protein>
    <recommendedName>
        <fullName evidence="3">DUF4176 domain-containing protein</fullName>
    </recommendedName>
</protein>
<evidence type="ECO:0000313" key="2">
    <source>
        <dbReference type="Proteomes" id="UP000032366"/>
    </source>
</evidence>
<organism evidence="1 2">
    <name type="scientific">Staphylococcus microti</name>
    <dbReference type="NCBI Taxonomy" id="569857"/>
    <lineage>
        <taxon>Bacteria</taxon>
        <taxon>Bacillati</taxon>
        <taxon>Bacillota</taxon>
        <taxon>Bacilli</taxon>
        <taxon>Bacillales</taxon>
        <taxon>Staphylococcaceae</taxon>
        <taxon>Staphylococcus</taxon>
    </lineage>
</organism>
<sequence>MKKGDTKLMIINRFPLYNNDGKIGYFDYSACIYPTGIFDNKSYFFNEENIEKVWFEGYVDESEEVLQKRFETKKSSIIHA</sequence>
<dbReference type="Proteomes" id="UP000032366">
    <property type="component" value="Unassembled WGS sequence"/>
</dbReference>
<dbReference type="InterPro" id="IPR025233">
    <property type="entry name" value="DUF4176"/>
</dbReference>
<proteinExistence type="predicted"/>
<dbReference type="Pfam" id="PF13780">
    <property type="entry name" value="DUF4176"/>
    <property type="match status" value="1"/>
</dbReference>
<evidence type="ECO:0008006" key="3">
    <source>
        <dbReference type="Google" id="ProtNLM"/>
    </source>
</evidence>